<evidence type="ECO:0000256" key="2">
    <source>
        <dbReference type="ARBA" id="ARBA00012737"/>
    </source>
</evidence>
<reference evidence="6 7" key="1">
    <citation type="submission" date="2017-06" db="EMBL/GenBank/DDBJ databases">
        <authorList>
            <person name="Kim H.J."/>
            <person name="Triplett B.A."/>
        </authorList>
    </citation>
    <scope>NUCLEOTIDE SEQUENCE [LARGE SCALE GENOMIC DNA]</scope>
    <source>
        <strain evidence="6 7">DSM 43151</strain>
    </source>
</reference>
<dbReference type="AlphaFoldDB" id="A0A239BN17"/>
<evidence type="ECO:0000256" key="4">
    <source>
        <dbReference type="ARBA" id="ARBA00048741"/>
    </source>
</evidence>
<evidence type="ECO:0000313" key="7">
    <source>
        <dbReference type="Proteomes" id="UP000198415"/>
    </source>
</evidence>
<dbReference type="Proteomes" id="UP000198415">
    <property type="component" value="Unassembled WGS sequence"/>
</dbReference>
<protein>
    <recommendedName>
        <fullName evidence="2">asparagine synthase (glutamine-hydrolyzing)</fullName>
        <ecNumber evidence="2">6.3.5.4</ecNumber>
    </recommendedName>
</protein>
<evidence type="ECO:0000256" key="3">
    <source>
        <dbReference type="ARBA" id="ARBA00022888"/>
    </source>
</evidence>
<keyword evidence="3" id="KW-0028">Amino-acid biosynthesis</keyword>
<gene>
    <name evidence="6" type="ORF">SAMN06264365_1103</name>
</gene>
<dbReference type="InterPro" id="IPR001962">
    <property type="entry name" value="Asn_synthase"/>
</dbReference>
<sequence length="601" mass="65445">MARRLSTPHTRILRHASGRPWLVGRWSDDQITVAQAGSARIAVVGFCAVDPAELARRADRLREVTGLDAFAASLTGSFHLIAAADGRLRVQGSASNLRLVYYAEVDGVHVAADRADVLAALTGATLDQRQVAVRLLWPTPHPLLDTPLWHGLHGVPAGRYLLVENHGRTARLARWWAPPEPTRSLAEGAVLVREALTEAVRARTAAGATISCDLSGGLDSTSICFLAAAGEGKVLASTWPGLDPADDDLLWARRAAARLPGVDHLVWRAEESPLVYEGLLEIDDPLDEPTIGVMDRARALSHLPRLAAAGSRLHLTGIGGDHVTWCSEAYYHRLLRQAPVAAIRQLRGFRALFNWPLGPLLTTLADRRPYRRWLADAADGLRKPLPEPVVGALGWNGPPRLFPWITQHAANLVTEALRSAAESAEPLHADRGMHADLEQIQATARIVRQWEQMSGRVGLPIASPFFDDRVISACLSVRPLERVTPWRYKPLLVEAMRGVVPDECLARTSKAQAALDAARGLRENSAQLVAMWTESRLGELGLVDRDHLVRLTAQPDDPSLRHAILYSTIGCEVWLRGLETRGLSAAGVPERSSDDVATATP</sequence>
<dbReference type="EC" id="6.3.5.4" evidence="2"/>
<evidence type="ECO:0000256" key="1">
    <source>
        <dbReference type="ARBA" id="ARBA00005187"/>
    </source>
</evidence>
<dbReference type="GO" id="GO:0004066">
    <property type="term" value="F:asparagine synthase (glutamine-hydrolyzing) activity"/>
    <property type="evidence" value="ECO:0007669"/>
    <property type="project" value="UniProtKB-EC"/>
</dbReference>
<dbReference type="Pfam" id="PF00733">
    <property type="entry name" value="Asn_synthase"/>
    <property type="match status" value="1"/>
</dbReference>
<organism evidence="6 7">
    <name type="scientific">Actinoplanes regularis</name>
    <dbReference type="NCBI Taxonomy" id="52697"/>
    <lineage>
        <taxon>Bacteria</taxon>
        <taxon>Bacillati</taxon>
        <taxon>Actinomycetota</taxon>
        <taxon>Actinomycetes</taxon>
        <taxon>Micromonosporales</taxon>
        <taxon>Micromonosporaceae</taxon>
        <taxon>Actinoplanes</taxon>
    </lineage>
</organism>
<name>A0A239BN17_9ACTN</name>
<dbReference type="PANTHER" id="PTHR43284:SF1">
    <property type="entry name" value="ASPARAGINE SYNTHETASE"/>
    <property type="match status" value="1"/>
</dbReference>
<proteinExistence type="predicted"/>
<accession>A0A239BN17</accession>
<dbReference type="InterPro" id="IPR014729">
    <property type="entry name" value="Rossmann-like_a/b/a_fold"/>
</dbReference>
<feature type="domain" description="Asparagine synthetase" evidence="5">
    <location>
        <begin position="192"/>
        <end position="576"/>
    </location>
</feature>
<evidence type="ECO:0000259" key="5">
    <source>
        <dbReference type="Pfam" id="PF00733"/>
    </source>
</evidence>
<dbReference type="InterPro" id="IPR051786">
    <property type="entry name" value="ASN_synthetase/amidase"/>
</dbReference>
<comment type="catalytic activity">
    <reaction evidence="4">
        <text>L-aspartate + L-glutamine + ATP + H2O = L-asparagine + L-glutamate + AMP + diphosphate + H(+)</text>
        <dbReference type="Rhea" id="RHEA:12228"/>
        <dbReference type="ChEBI" id="CHEBI:15377"/>
        <dbReference type="ChEBI" id="CHEBI:15378"/>
        <dbReference type="ChEBI" id="CHEBI:29985"/>
        <dbReference type="ChEBI" id="CHEBI:29991"/>
        <dbReference type="ChEBI" id="CHEBI:30616"/>
        <dbReference type="ChEBI" id="CHEBI:33019"/>
        <dbReference type="ChEBI" id="CHEBI:58048"/>
        <dbReference type="ChEBI" id="CHEBI:58359"/>
        <dbReference type="ChEBI" id="CHEBI:456215"/>
        <dbReference type="EC" id="6.3.5.4"/>
    </reaction>
</comment>
<comment type="pathway">
    <text evidence="1">Amino-acid biosynthesis; L-asparagine biosynthesis; L-asparagine from L-aspartate (L-Gln route): step 1/1.</text>
</comment>
<dbReference type="RefSeq" id="WP_275407891.1">
    <property type="nucleotide sequence ID" value="NZ_BOMU01000062.1"/>
</dbReference>
<dbReference type="GO" id="GO:0006529">
    <property type="term" value="P:asparagine biosynthetic process"/>
    <property type="evidence" value="ECO:0007669"/>
    <property type="project" value="UniProtKB-KW"/>
</dbReference>
<evidence type="ECO:0000313" key="6">
    <source>
        <dbReference type="EMBL" id="SNS09009.1"/>
    </source>
</evidence>
<dbReference type="EMBL" id="FZNR01000010">
    <property type="protein sequence ID" value="SNS09009.1"/>
    <property type="molecule type" value="Genomic_DNA"/>
</dbReference>
<dbReference type="SUPFAM" id="SSF52402">
    <property type="entry name" value="Adenine nucleotide alpha hydrolases-like"/>
    <property type="match status" value="1"/>
</dbReference>
<dbReference type="PANTHER" id="PTHR43284">
    <property type="entry name" value="ASPARAGINE SYNTHETASE (GLUTAMINE-HYDROLYZING)"/>
    <property type="match status" value="1"/>
</dbReference>
<dbReference type="Gene3D" id="3.40.50.620">
    <property type="entry name" value="HUPs"/>
    <property type="match status" value="2"/>
</dbReference>
<keyword evidence="7" id="KW-1185">Reference proteome</keyword>
<keyword evidence="3" id="KW-0061">Asparagine biosynthesis</keyword>